<organism evidence="1 2">
    <name type="scientific">Stegodyphus mimosarum</name>
    <name type="common">African social velvet spider</name>
    <dbReference type="NCBI Taxonomy" id="407821"/>
    <lineage>
        <taxon>Eukaryota</taxon>
        <taxon>Metazoa</taxon>
        <taxon>Ecdysozoa</taxon>
        <taxon>Arthropoda</taxon>
        <taxon>Chelicerata</taxon>
        <taxon>Arachnida</taxon>
        <taxon>Araneae</taxon>
        <taxon>Araneomorphae</taxon>
        <taxon>Entelegynae</taxon>
        <taxon>Eresoidea</taxon>
        <taxon>Eresidae</taxon>
        <taxon>Stegodyphus</taxon>
    </lineage>
</organism>
<protein>
    <submittedName>
        <fullName evidence="1">Uncharacterized protein</fullName>
    </submittedName>
</protein>
<feature type="non-terminal residue" evidence="1">
    <location>
        <position position="62"/>
    </location>
</feature>
<sequence>MATHKKVVQKYKKSKKKRQMAILIAALNENTNNRASYKEVADVFHNLICKEEKEMDVHKIQE</sequence>
<dbReference type="Proteomes" id="UP000054359">
    <property type="component" value="Unassembled WGS sequence"/>
</dbReference>
<accession>A0A087U8L3</accession>
<dbReference type="AlphaFoldDB" id="A0A087U8L3"/>
<name>A0A087U8L3_STEMI</name>
<keyword evidence="2" id="KW-1185">Reference proteome</keyword>
<proteinExistence type="predicted"/>
<reference evidence="1 2" key="1">
    <citation type="submission" date="2013-11" db="EMBL/GenBank/DDBJ databases">
        <title>Genome sequencing of Stegodyphus mimosarum.</title>
        <authorList>
            <person name="Bechsgaard J."/>
        </authorList>
    </citation>
    <scope>NUCLEOTIDE SEQUENCE [LARGE SCALE GENOMIC DNA]</scope>
</reference>
<evidence type="ECO:0000313" key="2">
    <source>
        <dbReference type="Proteomes" id="UP000054359"/>
    </source>
</evidence>
<gene>
    <name evidence="1" type="ORF">X975_11542</name>
</gene>
<dbReference type="EMBL" id="KK118726">
    <property type="protein sequence ID" value="KFM73702.1"/>
    <property type="molecule type" value="Genomic_DNA"/>
</dbReference>
<evidence type="ECO:0000313" key="1">
    <source>
        <dbReference type="EMBL" id="KFM73702.1"/>
    </source>
</evidence>